<dbReference type="Proteomes" id="UP000199427">
    <property type="component" value="Unassembled WGS sequence"/>
</dbReference>
<evidence type="ECO:0000313" key="1">
    <source>
        <dbReference type="EMBL" id="SEQ59797.1"/>
    </source>
</evidence>
<organism evidence="1 2">
    <name type="scientific">Piscibacillus halophilus</name>
    <dbReference type="NCBI Taxonomy" id="571933"/>
    <lineage>
        <taxon>Bacteria</taxon>
        <taxon>Bacillati</taxon>
        <taxon>Bacillota</taxon>
        <taxon>Bacilli</taxon>
        <taxon>Bacillales</taxon>
        <taxon>Bacillaceae</taxon>
        <taxon>Piscibacillus</taxon>
    </lineage>
</organism>
<name>A0A1H9HC04_9BACI</name>
<dbReference type="AlphaFoldDB" id="A0A1H9HC04"/>
<evidence type="ECO:0000313" key="2">
    <source>
        <dbReference type="Proteomes" id="UP000199427"/>
    </source>
</evidence>
<protein>
    <submittedName>
        <fullName evidence="1">Uncharacterized protein</fullName>
    </submittedName>
</protein>
<proteinExistence type="predicted"/>
<dbReference type="EMBL" id="FOES01000018">
    <property type="protein sequence ID" value="SEQ59797.1"/>
    <property type="molecule type" value="Genomic_DNA"/>
</dbReference>
<accession>A0A1H9HC04</accession>
<keyword evidence="2" id="KW-1185">Reference proteome</keyword>
<sequence length="34" mass="4221">MDYLVEGYRRSIKKKWTKETTMGLFKQLKVEWIN</sequence>
<reference evidence="1 2" key="1">
    <citation type="submission" date="2016-10" db="EMBL/GenBank/DDBJ databases">
        <authorList>
            <person name="de Groot N.N."/>
        </authorList>
    </citation>
    <scope>NUCLEOTIDE SEQUENCE [LARGE SCALE GENOMIC DNA]</scope>
    <source>
        <strain evidence="1 2">DSM 21633</strain>
    </source>
</reference>
<gene>
    <name evidence="1" type="ORF">SAMN05216362_11865</name>
</gene>